<dbReference type="RefSeq" id="WP_344916892.1">
    <property type="nucleotide sequence ID" value="NZ_BAAAYO010000021.1"/>
</dbReference>
<evidence type="ECO:0000313" key="7">
    <source>
        <dbReference type="EMBL" id="MFB9750232.1"/>
    </source>
</evidence>
<evidence type="ECO:0000256" key="4">
    <source>
        <dbReference type="ARBA" id="ARBA00022729"/>
    </source>
</evidence>
<dbReference type="PANTHER" id="PTHR43649">
    <property type="entry name" value="ARABINOSE-BINDING PROTEIN-RELATED"/>
    <property type="match status" value="1"/>
</dbReference>
<keyword evidence="3" id="KW-0813">Transport</keyword>
<evidence type="ECO:0000256" key="5">
    <source>
        <dbReference type="SAM" id="MobiDB-lite"/>
    </source>
</evidence>
<evidence type="ECO:0000256" key="3">
    <source>
        <dbReference type="ARBA" id="ARBA00022448"/>
    </source>
</evidence>
<dbReference type="InterPro" id="IPR006059">
    <property type="entry name" value="SBP"/>
</dbReference>
<accession>A0ABV5VPR9</accession>
<dbReference type="PANTHER" id="PTHR43649:SF31">
    <property type="entry name" value="SN-GLYCEROL-3-PHOSPHATE-BINDING PERIPLASMIC PROTEIN UGPB"/>
    <property type="match status" value="1"/>
</dbReference>
<gene>
    <name evidence="7" type="ORF">ACFFNY_01490</name>
</gene>
<keyword evidence="8" id="KW-1185">Reference proteome</keyword>
<evidence type="ECO:0000256" key="2">
    <source>
        <dbReference type="ARBA" id="ARBA00008520"/>
    </source>
</evidence>
<feature type="signal peptide" evidence="6">
    <location>
        <begin position="1"/>
        <end position="20"/>
    </location>
</feature>
<evidence type="ECO:0000256" key="1">
    <source>
        <dbReference type="ARBA" id="ARBA00004196"/>
    </source>
</evidence>
<organism evidence="7 8">
    <name type="scientific">Paenibacillus hodogayensis</name>
    <dbReference type="NCBI Taxonomy" id="279208"/>
    <lineage>
        <taxon>Bacteria</taxon>
        <taxon>Bacillati</taxon>
        <taxon>Bacillota</taxon>
        <taxon>Bacilli</taxon>
        <taxon>Bacillales</taxon>
        <taxon>Paenibacillaceae</taxon>
        <taxon>Paenibacillus</taxon>
    </lineage>
</organism>
<keyword evidence="4 6" id="KW-0732">Signal</keyword>
<dbReference type="EMBL" id="JBHMAG010000002">
    <property type="protein sequence ID" value="MFB9750232.1"/>
    <property type="molecule type" value="Genomic_DNA"/>
</dbReference>
<comment type="subcellular location">
    <subcellularLocation>
        <location evidence="1">Cell envelope</location>
    </subcellularLocation>
</comment>
<feature type="chain" id="PRO_5046909119" evidence="6">
    <location>
        <begin position="21"/>
        <end position="447"/>
    </location>
</feature>
<comment type="caution">
    <text evidence="7">The sequence shown here is derived from an EMBL/GenBank/DDBJ whole genome shotgun (WGS) entry which is preliminary data.</text>
</comment>
<proteinExistence type="inferred from homology"/>
<dbReference type="InterPro" id="IPR050490">
    <property type="entry name" value="Bact_solute-bd_prot1"/>
</dbReference>
<dbReference type="SUPFAM" id="SSF53850">
    <property type="entry name" value="Periplasmic binding protein-like II"/>
    <property type="match status" value="1"/>
</dbReference>
<dbReference type="PROSITE" id="PS51257">
    <property type="entry name" value="PROKAR_LIPOPROTEIN"/>
    <property type="match status" value="1"/>
</dbReference>
<dbReference type="Gene3D" id="3.40.190.10">
    <property type="entry name" value="Periplasmic binding protein-like II"/>
    <property type="match status" value="1"/>
</dbReference>
<reference evidence="7 8" key="1">
    <citation type="submission" date="2024-09" db="EMBL/GenBank/DDBJ databases">
        <authorList>
            <person name="Sun Q."/>
            <person name="Mori K."/>
        </authorList>
    </citation>
    <scope>NUCLEOTIDE SEQUENCE [LARGE SCALE GENOMIC DNA]</scope>
    <source>
        <strain evidence="7 8">JCM 12520</strain>
    </source>
</reference>
<evidence type="ECO:0000256" key="6">
    <source>
        <dbReference type="SAM" id="SignalP"/>
    </source>
</evidence>
<evidence type="ECO:0000313" key="8">
    <source>
        <dbReference type="Proteomes" id="UP001589619"/>
    </source>
</evidence>
<dbReference type="Pfam" id="PF01547">
    <property type="entry name" value="SBP_bac_1"/>
    <property type="match status" value="1"/>
</dbReference>
<comment type="similarity">
    <text evidence="2">Belongs to the bacterial solute-binding protein 1 family.</text>
</comment>
<feature type="region of interest" description="Disordered" evidence="5">
    <location>
        <begin position="28"/>
        <end position="48"/>
    </location>
</feature>
<sequence>MKNKKIAMRLAGLTTFVMLAACSQNGGGGAGKAPDESGKEAAPAAPAASTQPAEVVFYSDNGDSAASFDARFGESLRKKFPNYTIRYIQRTGTGTYLPDLIASKTRFDIFFTTIGNFEARVFPNGIEYDMTELIKKHQVDLNRLDQSVVNAVKQASGGKLYGLPIFTSNLVLYYNKDLFDKYGVPYPKDGMIWEDMMAAAQKLTRVEGDKQDYGFSHSPSHSFRLNPLSIPNSDLQTDKPTINQDERWKTYFDMFYMQPKQLPGYLEAVKALGKLPSSFVGEKNLAMYAYLSSEINVWGDQLQGVNWDIVSLPTTKERQGIGSQSYPAYFGITKMAENKDAVMEVLKYMLSDEFQTEIARKGVIPVLDNAQIKKELGQGSQYKDKNWSAVFYNKFAPIPPKTLYDANLVDIYTSYGNQIALDKVDLNTALRMAEEEATKKIQTIQGK</sequence>
<name>A0ABV5VPR9_9BACL</name>
<protein>
    <submittedName>
        <fullName evidence="7">Extracellular solute-binding protein</fullName>
    </submittedName>
</protein>
<dbReference type="Proteomes" id="UP001589619">
    <property type="component" value="Unassembled WGS sequence"/>
</dbReference>